<dbReference type="HOGENOM" id="CLU_3344238_0_0_6"/>
<evidence type="ECO:0000313" key="1">
    <source>
        <dbReference type="EMBL" id="AJQ95953.1"/>
    </source>
</evidence>
<keyword evidence="2" id="KW-1185">Reference proteome</keyword>
<sequence length="37" mass="4287">MIYKESRNVEIENIKTQITALRSQTSIHIRSLLNKAS</sequence>
<dbReference type="Proteomes" id="UP000032266">
    <property type="component" value="Chromosome"/>
</dbReference>
<organism evidence="1 2">
    <name type="scientific">Gynuella sunshinyii YC6258</name>
    <dbReference type="NCBI Taxonomy" id="1445510"/>
    <lineage>
        <taxon>Bacteria</taxon>
        <taxon>Pseudomonadati</taxon>
        <taxon>Pseudomonadota</taxon>
        <taxon>Gammaproteobacteria</taxon>
        <taxon>Oceanospirillales</taxon>
        <taxon>Saccharospirillaceae</taxon>
        <taxon>Gynuella</taxon>
    </lineage>
</organism>
<reference evidence="1 2" key="1">
    <citation type="submission" date="2014-01" db="EMBL/GenBank/DDBJ databases">
        <title>Full genme sequencing of cellulolytic bacterium Gynuella sunshinyii YC6258T gen. nov., sp. nov.</title>
        <authorList>
            <person name="Khan H."/>
            <person name="Chung E.J."/>
            <person name="Chung Y.R."/>
        </authorList>
    </citation>
    <scope>NUCLEOTIDE SEQUENCE [LARGE SCALE GENOMIC DNA]</scope>
    <source>
        <strain evidence="1 2">YC6258</strain>
    </source>
</reference>
<dbReference type="KEGG" id="gsn:YC6258_03917"/>
<proteinExistence type="predicted"/>
<protein>
    <submittedName>
        <fullName evidence="1">Uncharacterized protein</fullName>
    </submittedName>
</protein>
<evidence type="ECO:0000313" key="2">
    <source>
        <dbReference type="Proteomes" id="UP000032266"/>
    </source>
</evidence>
<dbReference type="AlphaFoldDB" id="A0A0C5VRA8"/>
<name>A0A0C5VRA8_9GAMM</name>
<accession>A0A0C5VRA8</accession>
<dbReference type="EMBL" id="CP007142">
    <property type="protein sequence ID" value="AJQ95953.1"/>
    <property type="molecule type" value="Genomic_DNA"/>
</dbReference>
<gene>
    <name evidence="1" type="ORF">YC6258_03917</name>
</gene>
<dbReference type="STRING" id="1445510.YC6258_03917"/>